<protein>
    <submittedName>
        <fullName evidence="3">Uncharacterized protein</fullName>
    </submittedName>
</protein>
<feature type="compositionally biased region" description="Low complexity" evidence="2">
    <location>
        <begin position="120"/>
        <end position="144"/>
    </location>
</feature>
<feature type="compositionally biased region" description="Polar residues" evidence="2">
    <location>
        <begin position="1785"/>
        <end position="1802"/>
    </location>
</feature>
<reference evidence="3" key="1">
    <citation type="submission" date="2020-11" db="EMBL/GenBank/DDBJ databases">
        <authorList>
            <person name="Tran Van P."/>
        </authorList>
    </citation>
    <scope>NUCLEOTIDE SEQUENCE</scope>
</reference>
<dbReference type="Proteomes" id="UP000728032">
    <property type="component" value="Unassembled WGS sequence"/>
</dbReference>
<feature type="region of interest" description="Disordered" evidence="2">
    <location>
        <begin position="1973"/>
        <end position="2067"/>
    </location>
</feature>
<dbReference type="GO" id="GO:0005615">
    <property type="term" value="C:extracellular space"/>
    <property type="evidence" value="ECO:0007669"/>
    <property type="project" value="InterPro"/>
</dbReference>
<feature type="compositionally biased region" description="Low complexity" evidence="2">
    <location>
        <begin position="1973"/>
        <end position="1982"/>
    </location>
</feature>
<feature type="coiled-coil region" evidence="1">
    <location>
        <begin position="529"/>
        <end position="634"/>
    </location>
</feature>
<feature type="compositionally biased region" description="Basic and acidic residues" evidence="2">
    <location>
        <begin position="26"/>
        <end position="41"/>
    </location>
</feature>
<feature type="coiled-coil region" evidence="1">
    <location>
        <begin position="236"/>
        <end position="448"/>
    </location>
</feature>
<feature type="coiled-coil region" evidence="1">
    <location>
        <begin position="864"/>
        <end position="1428"/>
    </location>
</feature>
<evidence type="ECO:0000256" key="1">
    <source>
        <dbReference type="SAM" id="Coils"/>
    </source>
</evidence>
<organism evidence="3">
    <name type="scientific">Oppiella nova</name>
    <dbReference type="NCBI Taxonomy" id="334625"/>
    <lineage>
        <taxon>Eukaryota</taxon>
        <taxon>Metazoa</taxon>
        <taxon>Ecdysozoa</taxon>
        <taxon>Arthropoda</taxon>
        <taxon>Chelicerata</taxon>
        <taxon>Arachnida</taxon>
        <taxon>Acari</taxon>
        <taxon>Acariformes</taxon>
        <taxon>Sarcoptiformes</taxon>
        <taxon>Oribatida</taxon>
        <taxon>Brachypylina</taxon>
        <taxon>Oppioidea</taxon>
        <taxon>Oppiidae</taxon>
        <taxon>Oppiella</taxon>
    </lineage>
</organism>
<evidence type="ECO:0000313" key="4">
    <source>
        <dbReference type="Proteomes" id="UP000728032"/>
    </source>
</evidence>
<keyword evidence="1" id="KW-0175">Coiled coil</keyword>
<gene>
    <name evidence="3" type="ORF">ONB1V03_LOCUS6888</name>
</gene>
<dbReference type="EMBL" id="CAJPVJ010003292">
    <property type="protein sequence ID" value="CAG2167381.1"/>
    <property type="molecule type" value="Genomic_DNA"/>
</dbReference>
<feature type="compositionally biased region" description="Polar residues" evidence="2">
    <location>
        <begin position="1996"/>
        <end position="2009"/>
    </location>
</feature>
<evidence type="ECO:0000313" key="3">
    <source>
        <dbReference type="EMBL" id="CAD7648696.1"/>
    </source>
</evidence>
<feature type="region of interest" description="Disordered" evidence="2">
    <location>
        <begin position="1785"/>
        <end position="1819"/>
    </location>
</feature>
<feature type="compositionally biased region" description="Polar residues" evidence="2">
    <location>
        <begin position="62"/>
        <end position="79"/>
    </location>
</feature>
<feature type="compositionally biased region" description="Pro residues" evidence="2">
    <location>
        <begin position="2032"/>
        <end position="2042"/>
    </location>
</feature>
<dbReference type="PANTHER" id="PTHR15742">
    <property type="entry name" value="GIRDIN"/>
    <property type="match status" value="1"/>
</dbReference>
<dbReference type="GO" id="GO:0016020">
    <property type="term" value="C:membrane"/>
    <property type="evidence" value="ECO:0007669"/>
    <property type="project" value="UniProtKB-SubCell"/>
</dbReference>
<feature type="compositionally biased region" description="Low complexity" evidence="2">
    <location>
        <begin position="80"/>
        <end position="90"/>
    </location>
</feature>
<dbReference type="InterPro" id="IPR049885">
    <property type="entry name" value="MTCL1-3"/>
</dbReference>
<evidence type="ECO:0000256" key="2">
    <source>
        <dbReference type="SAM" id="MobiDB-lite"/>
    </source>
</evidence>
<sequence length="2067" mass="239173">MSAICIGFKAGTVKPNRCRRCFRDISEHDIKDDKSANDTKKSASGADSDAQTGTQRKRSSPEKSSSLFVPSVSYLPNDNSSTTDSTTTVRLRTRTRELPKLDDNPPDETQTSPGRRTRVRPTTSEPTPSTASTSTSLSSTNSSRVRVRTKTSELRLEPDGAELNDKTSPTKTSAPKRIRILGAEESLSLDSGGHTDSPDVEFILRVKTATKEKEFDDESIAATDTTETTLVGSAEVEEYQTKIASLVTQLEKTEESIKTLEKQNNELQTKIKRMEKIQENKTKQISDSDKKALQTTAQDLLKLQGKCRELETINVELKDEKNCLKIEIKELKREVELMKKENPKELKEVITNLRLKLQQTELLCERLTEENEEMKKDVKALEIEFQELHDNFREDQSSEFRVLKRELESSSKNCRVLQFKLKKAERSLELMENDKIELDKKVKDLLETTKLDVDKHKMKELETELSIAKEVSLKLHAEIETLREGRLLLEQQLAEKNPSQKAINRLSTGGLSPSVSFDGKDYEQVIRDLYDTMEREKDLQEQMKFAEEETRTMRKKLSTMESENEILMMQIRKMANQKSKGGIGDDESEELSAEEMKLNLELYEQEMVVLRRKADELEQENDNFQQEIKYLQDKLISQPLTKVEIPEIPVGSPPNVIYDHKIRILETEARDLRKKLVDREKEYESLRTEIEVHRRKASKVIIRSRSLDSEQQVDLKRQLQLVEQEASILRQKLISIENENDKLVNDNKRFQLRLSRKPPPGPADQLQVENIELKAKIKELERKCENIKSDLMASKSQPNLNSFLMSDTENDLINTLKKQVKAKETEINALNTRLTQSDVESMRLNREYKKLKETVSARRRPTRVVRETATRMELKEIIKDLEEDVNDLHNTIKGKDIILENITEELSETKREFEQMRDELKSNGLSVNSNGNNSSQVNERLKKELENEKKKLKTLQTKVDSFTKEKGIDMSALDNLEVLQAEKKELAIQLADIQEELICERNKTEDLNQKLKAMTAMKEELTKSSQLNLKQKEKFEDESEITKEKLRKSENNLKDITNKYENISKELNEFKKSSQQMKIELDQEKSKKSTNESQLTAVLQKEINELKKQLTEMTNKADNYRKQYESLDKEFREKESKLREEHNKKLDIAVKGVRKEVHLELQQMREESINYKTKMSELTDKLEKADKEMKEANEKLKNINTQSRKERDDLQNKITDLETQMRAELKRREKLEKEHELTLKSKDQELLQSQERIVQLERELRRTTQRLEDIEYSSSNKTNIFEKELTRERQEYEDLTNKYDLLEKEFLEMKSRLVSEKDTLAEAVGSIRKSYDEKLYEIKSLKETLTNKQKEWVREKMDLQEKVATLESKASRTSFVVEEKNRLQDLMTEKENLLESYRKEEKYIKEERDKLRKRCEDLTVKMTDMEKVERMTRTTNITGKDKELQEYKIRLEHTQTSHKGEVAALHAEYEGRMRLMGDEVNELQRQIALLANDRDRIRDQLDRDPSLRRSSKFKDDMEDMSAQILTLRSDLEAALLDNRNLKIQFGTERSGWQIQTAELKTQINQLEERILLETRGSTRNYAKTKMELAWDKERQDNHRLLQETQKFIQELRDKLLNTEKIRERDRLEQRKQLQELKAGMDRDSEDSHKRVGELQLDLLDLREAHSKVRSQNERLRRERSAYERERDDWKHTVFAAFDIQLKAKDITNEIEEMYQMVEKTSEPEKTTEPETAVRKRRSQTINVLNVEELKKLVSSLKTRSEDIKSVSLPRKDVDRLRHCVSFSRASSSSDIPPLRGSSQSLTRAPLPPPNAVIRAPPRPKALAKKSVSLDYQIGASGNRGASQERIWESGDSANTTPTSSYSNLRVGGPYRGFTTYSGYDSDASHSRYTREGSYGADSDTSLPAVPHHKKSFFKFTKKTNSIEDSSTGGSIASAGLTSLAVHGFETSPIEREKQRLKKEHSLKYKISKTLSKTFSRSSSSLQTDDKSAIKIEKRPTSPTRKSGKQSPVPSAQEGLKSDAKPGRGRGRAGEPSPTPSPTPPPLVSKLAIPPSARPLPQIHRFRAETNV</sequence>
<accession>A0A7R9LWL4</accession>
<feature type="coiled-coil region" evidence="1">
    <location>
        <begin position="1466"/>
        <end position="1500"/>
    </location>
</feature>
<dbReference type="EMBL" id="OC918117">
    <property type="protein sequence ID" value="CAD7648696.1"/>
    <property type="molecule type" value="Genomic_DNA"/>
</dbReference>
<dbReference type="PANTHER" id="PTHR15742:SF5">
    <property type="entry name" value="GIRDIN"/>
    <property type="match status" value="1"/>
</dbReference>
<dbReference type="OrthoDB" id="10036174at2759"/>
<dbReference type="GO" id="GO:0010506">
    <property type="term" value="P:regulation of autophagy"/>
    <property type="evidence" value="ECO:0007669"/>
    <property type="project" value="InterPro"/>
</dbReference>
<feature type="coiled-coil region" evidence="1">
    <location>
        <begin position="1608"/>
        <end position="1692"/>
    </location>
</feature>
<feature type="coiled-coil region" evidence="1">
    <location>
        <begin position="662"/>
        <end position="833"/>
    </location>
</feature>
<keyword evidence="4" id="KW-1185">Reference proteome</keyword>
<name>A0A7R9LWL4_9ACAR</name>
<feature type="region of interest" description="Disordered" evidence="2">
    <location>
        <begin position="26"/>
        <end position="176"/>
    </location>
</feature>
<proteinExistence type="predicted"/>
<feature type="compositionally biased region" description="Basic and acidic residues" evidence="2">
    <location>
        <begin position="94"/>
        <end position="103"/>
    </location>
</feature>
<feature type="compositionally biased region" description="Basic and acidic residues" evidence="2">
    <location>
        <begin position="1983"/>
        <end position="1995"/>
    </location>
</feature>